<dbReference type="GeneID" id="94426114"/>
<evidence type="ECO:0000313" key="5">
    <source>
        <dbReference type="Proteomes" id="UP000221165"/>
    </source>
</evidence>
<keyword evidence="2" id="KW-0812">Transmembrane</keyword>
<comment type="caution">
    <text evidence="4">The sequence shown here is derived from an EMBL/GenBank/DDBJ whole genome shotgun (WGS) entry which is preliminary data.</text>
</comment>
<keyword evidence="2" id="KW-1133">Transmembrane helix</keyword>
<dbReference type="Proteomes" id="UP000221165">
    <property type="component" value="Unassembled WGS sequence"/>
</dbReference>
<feature type="non-terminal residue" evidence="4">
    <location>
        <position position="254"/>
    </location>
</feature>
<evidence type="ECO:0000256" key="2">
    <source>
        <dbReference type="SAM" id="Phobius"/>
    </source>
</evidence>
<evidence type="ECO:0000256" key="1">
    <source>
        <dbReference type="SAM" id="MobiDB-lite"/>
    </source>
</evidence>
<sequence>MTKRSTGTMRRATPRIRGFSLFSLSLLLSMSFLVGEIANLVSPSDKISSFSMVRAEEDKSQGSSGEAGLFQEAPSGGMTRTIEIEEEGEKEEEKHAAKEEEQEGVPVTEETGVGTNEGQKEANVVASGDNEEIIPLEDISKRASSSSSLRRRRETSHSGATVTTTSTGGFLPSSPPRHIQPPRREQEEGEGTSIQADHLERRRRYSSYASTTQQSLRAARRKRRMKKAARIAIELLIYTAVAYIAWKRLDAYYA</sequence>
<keyword evidence="2" id="KW-0472">Membrane</keyword>
<dbReference type="AlphaFoldDB" id="A0A2C6L3P9"/>
<protein>
    <recommendedName>
        <fullName evidence="6">Transmembrane protein</fullName>
    </recommendedName>
</protein>
<gene>
    <name evidence="4" type="ORF">CSUI_002704</name>
</gene>
<feature type="compositionally biased region" description="Low complexity" evidence="1">
    <location>
        <begin position="157"/>
        <end position="169"/>
    </location>
</feature>
<feature type="transmembrane region" description="Helical" evidence="2">
    <location>
        <begin position="228"/>
        <end position="246"/>
    </location>
</feature>
<feature type="signal peptide" evidence="3">
    <location>
        <begin position="1"/>
        <end position="35"/>
    </location>
</feature>
<dbReference type="EMBL" id="MIGC01001122">
    <property type="protein sequence ID" value="PHJ23447.1"/>
    <property type="molecule type" value="Genomic_DNA"/>
</dbReference>
<keyword evidence="3" id="KW-0732">Signal</keyword>
<evidence type="ECO:0000313" key="4">
    <source>
        <dbReference type="EMBL" id="PHJ23447.1"/>
    </source>
</evidence>
<accession>A0A2C6L3P9</accession>
<evidence type="ECO:0000256" key="3">
    <source>
        <dbReference type="SAM" id="SignalP"/>
    </source>
</evidence>
<dbReference type="VEuPathDB" id="ToxoDB:CSUI_002704"/>
<feature type="region of interest" description="Disordered" evidence="1">
    <location>
        <begin position="86"/>
        <end position="217"/>
    </location>
</feature>
<keyword evidence="5" id="KW-1185">Reference proteome</keyword>
<feature type="compositionally biased region" description="Low complexity" evidence="1">
    <location>
        <begin position="104"/>
        <end position="117"/>
    </location>
</feature>
<dbReference type="RefSeq" id="XP_067925123.1">
    <property type="nucleotide sequence ID" value="XM_068062903.1"/>
</dbReference>
<organism evidence="4 5">
    <name type="scientific">Cystoisospora suis</name>
    <dbReference type="NCBI Taxonomy" id="483139"/>
    <lineage>
        <taxon>Eukaryota</taxon>
        <taxon>Sar</taxon>
        <taxon>Alveolata</taxon>
        <taxon>Apicomplexa</taxon>
        <taxon>Conoidasida</taxon>
        <taxon>Coccidia</taxon>
        <taxon>Eucoccidiorida</taxon>
        <taxon>Eimeriorina</taxon>
        <taxon>Sarcocystidae</taxon>
        <taxon>Cystoisospora</taxon>
    </lineage>
</organism>
<feature type="chain" id="PRO_5012925783" description="Transmembrane protein" evidence="3">
    <location>
        <begin position="36"/>
        <end position="254"/>
    </location>
</feature>
<reference evidence="4 5" key="1">
    <citation type="journal article" date="2017" name="Int. J. Parasitol.">
        <title>The genome of the protozoan parasite Cystoisospora suis and a reverse vaccinology approach to identify vaccine candidates.</title>
        <authorList>
            <person name="Palmieri N."/>
            <person name="Shrestha A."/>
            <person name="Ruttkowski B."/>
            <person name="Beck T."/>
            <person name="Vogl C."/>
            <person name="Tomley F."/>
            <person name="Blake D.P."/>
            <person name="Joachim A."/>
        </authorList>
    </citation>
    <scope>NUCLEOTIDE SEQUENCE [LARGE SCALE GENOMIC DNA]</scope>
    <source>
        <strain evidence="4 5">Wien I</strain>
    </source>
</reference>
<evidence type="ECO:0008006" key="6">
    <source>
        <dbReference type="Google" id="ProtNLM"/>
    </source>
</evidence>
<proteinExistence type="predicted"/>
<name>A0A2C6L3P9_9APIC</name>